<comment type="caution">
    <text evidence="1">The sequence shown here is derived from an EMBL/GenBank/DDBJ whole genome shotgun (WGS) entry which is preliminary data.</text>
</comment>
<protein>
    <recommendedName>
        <fullName evidence="3">DUF4283 domain-containing protein</fullName>
    </recommendedName>
</protein>
<dbReference type="PANTHER" id="PTHR34427">
    <property type="entry name" value="DUF4283 DOMAIN PROTEIN"/>
    <property type="match status" value="1"/>
</dbReference>
<accession>A0A834H1G9</accession>
<dbReference type="Proteomes" id="UP000626092">
    <property type="component" value="Unassembled WGS sequence"/>
</dbReference>
<keyword evidence="2" id="KW-1185">Reference proteome</keyword>
<dbReference type="OrthoDB" id="1000944at2759"/>
<dbReference type="PANTHER" id="PTHR34427:SF5">
    <property type="entry name" value="DUF4283 DOMAIN-CONTAINING PROTEIN"/>
    <property type="match status" value="1"/>
</dbReference>
<proteinExistence type="predicted"/>
<name>A0A834H1G9_RHOSS</name>
<evidence type="ECO:0008006" key="3">
    <source>
        <dbReference type="Google" id="ProtNLM"/>
    </source>
</evidence>
<evidence type="ECO:0000313" key="2">
    <source>
        <dbReference type="Proteomes" id="UP000626092"/>
    </source>
</evidence>
<sequence>MDIGHLPFTQLFPPLVLPSSLPSDHRRKSLLASKPSSLRRLSPSLIAHPWCRFGFKSRSLLLFITNRSLFPLIVVTDRLYLSRSVVAFRSAPSSLHPVGLGPRQPPPTCGLKIRGNNDQRQIIPNKTLTGETAIDMDTSHRVEISTKGNAAGSASYVNAVKGVLGGKGNDKRMEDGSVQEKRKLCLKAEGNGWLYRSAVVKLHKLISIDELKVQMAGMGVDNVLVRAMGGRSVILTCNNNEELENLLKVNCLQRWFFKIKSWEGQAACIERFVRLCCYGIPLNGWSNTLFKAMGELWGTFISTDEPTLKLSSFGVAKVLVATNVLEEIDEWINIEIEGKSYRVKVMEDPCE</sequence>
<evidence type="ECO:0000313" key="1">
    <source>
        <dbReference type="EMBL" id="KAF7143718.1"/>
    </source>
</evidence>
<reference evidence="1" key="1">
    <citation type="submission" date="2019-11" db="EMBL/GenBank/DDBJ databases">
        <authorList>
            <person name="Liu Y."/>
            <person name="Hou J."/>
            <person name="Li T.-Q."/>
            <person name="Guan C.-H."/>
            <person name="Wu X."/>
            <person name="Wu H.-Z."/>
            <person name="Ling F."/>
            <person name="Zhang R."/>
            <person name="Shi X.-G."/>
            <person name="Ren J.-P."/>
            <person name="Chen E.-F."/>
            <person name="Sun J.-M."/>
        </authorList>
    </citation>
    <scope>NUCLEOTIDE SEQUENCE</scope>
    <source>
        <strain evidence="1">Adult_tree_wgs_1</strain>
        <tissue evidence="1">Leaves</tissue>
    </source>
</reference>
<organism evidence="1 2">
    <name type="scientific">Rhododendron simsii</name>
    <name type="common">Sims's rhododendron</name>
    <dbReference type="NCBI Taxonomy" id="118357"/>
    <lineage>
        <taxon>Eukaryota</taxon>
        <taxon>Viridiplantae</taxon>
        <taxon>Streptophyta</taxon>
        <taxon>Embryophyta</taxon>
        <taxon>Tracheophyta</taxon>
        <taxon>Spermatophyta</taxon>
        <taxon>Magnoliopsida</taxon>
        <taxon>eudicotyledons</taxon>
        <taxon>Gunneridae</taxon>
        <taxon>Pentapetalae</taxon>
        <taxon>asterids</taxon>
        <taxon>Ericales</taxon>
        <taxon>Ericaceae</taxon>
        <taxon>Ericoideae</taxon>
        <taxon>Rhodoreae</taxon>
        <taxon>Rhododendron</taxon>
    </lineage>
</organism>
<gene>
    <name evidence="1" type="ORF">RHSIM_Rhsim05G0024200</name>
</gene>
<dbReference type="AlphaFoldDB" id="A0A834H1G9"/>
<dbReference type="EMBL" id="WJXA01000005">
    <property type="protein sequence ID" value="KAF7143718.1"/>
    <property type="molecule type" value="Genomic_DNA"/>
</dbReference>